<evidence type="ECO:0000313" key="4">
    <source>
        <dbReference type="Proteomes" id="UP000215559"/>
    </source>
</evidence>
<accession>A0A235BRD0</accession>
<keyword evidence="1" id="KW-0472">Membrane</keyword>
<protein>
    <recommendedName>
        <fullName evidence="2">CAAX prenyl protease 2/Lysostaphin resistance protein A-like domain-containing protein</fullName>
    </recommendedName>
</protein>
<feature type="transmembrane region" description="Helical" evidence="1">
    <location>
        <begin position="161"/>
        <end position="180"/>
    </location>
</feature>
<comment type="caution">
    <text evidence="3">The sequence shown here is derived from an EMBL/GenBank/DDBJ whole genome shotgun (WGS) entry which is preliminary data.</text>
</comment>
<feature type="transmembrane region" description="Helical" evidence="1">
    <location>
        <begin position="89"/>
        <end position="108"/>
    </location>
</feature>
<gene>
    <name evidence="3" type="ORF">CH330_07675</name>
</gene>
<evidence type="ECO:0000256" key="1">
    <source>
        <dbReference type="SAM" id="Phobius"/>
    </source>
</evidence>
<feature type="transmembrane region" description="Helical" evidence="1">
    <location>
        <begin position="21"/>
        <end position="40"/>
    </location>
</feature>
<organism evidence="3 4">
    <name type="scientific">candidate division WOR-3 bacterium JGI_Cruoil_03_51_56</name>
    <dbReference type="NCBI Taxonomy" id="1973747"/>
    <lineage>
        <taxon>Bacteria</taxon>
        <taxon>Bacteria division WOR-3</taxon>
    </lineage>
</organism>
<feature type="domain" description="CAAX prenyl protease 2/Lysostaphin resistance protein A-like" evidence="2">
    <location>
        <begin position="131"/>
        <end position="216"/>
    </location>
</feature>
<sequence>MNYFRRLWSDTRQILSTNTDLLVIAVITALVLCIGRYHYLPIAGVSPEWRQVIIKLFRGAVILALPLLSVLALRIPLRELGFGWGKPKKWLCDILLLYLIMLPVVYIVAHQPVFRRVYPYFRIARLGFGYFLISLGIHLVYLFCWEFLFRGYLLFGFKRKVGATAAIAISTLPFVLMHFGKPVPELYGSIIAGIALGIVAVRARSFIPCVILHFAVTSTLDIAAVLIS</sequence>
<reference evidence="3 4" key="1">
    <citation type="submission" date="2017-07" db="EMBL/GenBank/DDBJ databases">
        <title>Recovery of genomes from metagenomes via a dereplication, aggregation, and scoring strategy.</title>
        <authorList>
            <person name="Sieber C.M."/>
            <person name="Probst A.J."/>
            <person name="Sharrar A."/>
            <person name="Thomas B.C."/>
            <person name="Hess M."/>
            <person name="Tringe S.G."/>
            <person name="Banfield J.F."/>
        </authorList>
    </citation>
    <scope>NUCLEOTIDE SEQUENCE [LARGE SCALE GENOMIC DNA]</scope>
    <source>
        <strain evidence="3">JGI_Cruoil_03_51_56</strain>
    </source>
</reference>
<name>A0A235BRD0_UNCW3</name>
<feature type="transmembrane region" description="Helical" evidence="1">
    <location>
        <begin position="186"/>
        <end position="203"/>
    </location>
</feature>
<dbReference type="Proteomes" id="UP000215559">
    <property type="component" value="Unassembled WGS sequence"/>
</dbReference>
<evidence type="ECO:0000313" key="3">
    <source>
        <dbReference type="EMBL" id="OYD14781.1"/>
    </source>
</evidence>
<proteinExistence type="predicted"/>
<dbReference type="GO" id="GO:0080120">
    <property type="term" value="P:CAAX-box protein maturation"/>
    <property type="evidence" value="ECO:0007669"/>
    <property type="project" value="UniProtKB-ARBA"/>
</dbReference>
<dbReference type="InterPro" id="IPR003675">
    <property type="entry name" value="Rce1/LyrA-like_dom"/>
</dbReference>
<dbReference type="Pfam" id="PF02517">
    <property type="entry name" value="Rce1-like"/>
    <property type="match status" value="1"/>
</dbReference>
<keyword evidence="1" id="KW-1133">Transmembrane helix</keyword>
<keyword evidence="1" id="KW-0812">Transmembrane</keyword>
<dbReference type="AlphaFoldDB" id="A0A235BRD0"/>
<evidence type="ECO:0000259" key="2">
    <source>
        <dbReference type="Pfam" id="PF02517"/>
    </source>
</evidence>
<feature type="transmembrane region" description="Helical" evidence="1">
    <location>
        <begin position="52"/>
        <end position="77"/>
    </location>
</feature>
<dbReference type="GO" id="GO:0004175">
    <property type="term" value="F:endopeptidase activity"/>
    <property type="evidence" value="ECO:0007669"/>
    <property type="project" value="UniProtKB-ARBA"/>
</dbReference>
<dbReference type="EMBL" id="NOZP01000137">
    <property type="protein sequence ID" value="OYD14781.1"/>
    <property type="molecule type" value="Genomic_DNA"/>
</dbReference>
<feature type="transmembrane region" description="Helical" evidence="1">
    <location>
        <begin position="128"/>
        <end position="149"/>
    </location>
</feature>